<evidence type="ECO:0000313" key="3">
    <source>
        <dbReference type="Proteomes" id="UP000321805"/>
    </source>
</evidence>
<evidence type="ECO:0000313" key="2">
    <source>
        <dbReference type="EMBL" id="QEC47043.1"/>
    </source>
</evidence>
<accession>A0A5B8U221</accession>
<dbReference type="KEGG" id="bsol:FSW04_05215"/>
<dbReference type="EMBL" id="CP042430">
    <property type="protein sequence ID" value="QEC47043.1"/>
    <property type="molecule type" value="Genomic_DNA"/>
</dbReference>
<evidence type="ECO:0000256" key="1">
    <source>
        <dbReference type="SAM" id="MobiDB-lite"/>
    </source>
</evidence>
<sequence length="75" mass="8271">MTDDAWEARQRAIARDHAIPPTPGVKPATRPQPMNPDEVRVDGVRYPVIGDEEREFRSCGGSFRQLAGSQVPGRA</sequence>
<dbReference type="AlphaFoldDB" id="A0A5B8U221"/>
<gene>
    <name evidence="2" type="ORF">FSW04_05215</name>
</gene>
<reference evidence="2 3" key="1">
    <citation type="journal article" date="2018" name="J. Microbiol.">
        <title>Baekduia soli gen. nov., sp. nov., a novel bacterium isolated from the soil of Baekdu Mountain and proposal of a novel family name, Baekduiaceae fam. nov.</title>
        <authorList>
            <person name="An D.S."/>
            <person name="Siddiqi M.Z."/>
            <person name="Kim K.H."/>
            <person name="Yu H.S."/>
            <person name="Im W.T."/>
        </authorList>
    </citation>
    <scope>NUCLEOTIDE SEQUENCE [LARGE SCALE GENOMIC DNA]</scope>
    <source>
        <strain evidence="2 3">BR7-21</strain>
    </source>
</reference>
<feature type="region of interest" description="Disordered" evidence="1">
    <location>
        <begin position="1"/>
        <end position="39"/>
    </location>
</feature>
<dbReference type="Proteomes" id="UP000321805">
    <property type="component" value="Chromosome"/>
</dbReference>
<name>A0A5B8U221_9ACTN</name>
<feature type="compositionally biased region" description="Basic and acidic residues" evidence="1">
    <location>
        <begin position="1"/>
        <end position="18"/>
    </location>
</feature>
<protein>
    <submittedName>
        <fullName evidence="2">Uncharacterized protein</fullName>
    </submittedName>
</protein>
<organism evidence="2 3">
    <name type="scientific">Baekduia soli</name>
    <dbReference type="NCBI Taxonomy" id="496014"/>
    <lineage>
        <taxon>Bacteria</taxon>
        <taxon>Bacillati</taxon>
        <taxon>Actinomycetota</taxon>
        <taxon>Thermoleophilia</taxon>
        <taxon>Solirubrobacterales</taxon>
        <taxon>Baekduiaceae</taxon>
        <taxon>Baekduia</taxon>
    </lineage>
</organism>
<proteinExistence type="predicted"/>
<dbReference type="RefSeq" id="WP_146916969.1">
    <property type="nucleotide sequence ID" value="NZ_CP042430.1"/>
</dbReference>
<keyword evidence="3" id="KW-1185">Reference proteome</keyword>